<dbReference type="PANTHER" id="PTHR43308">
    <property type="entry name" value="OUTER MEMBRANE PROTEIN ALPHA-RELATED"/>
    <property type="match status" value="1"/>
</dbReference>
<feature type="signal peptide" evidence="4">
    <location>
        <begin position="1"/>
        <end position="35"/>
    </location>
</feature>
<protein>
    <submittedName>
        <fullName evidence="6">DUF4832 domain-containing protein</fullName>
    </submittedName>
</protein>
<feature type="compositionally biased region" description="Low complexity" evidence="3">
    <location>
        <begin position="1130"/>
        <end position="1148"/>
    </location>
</feature>
<dbReference type="InterPro" id="IPR013529">
    <property type="entry name" value="Glyco_hydro_42_N"/>
</dbReference>
<feature type="chain" id="PRO_5046086243" evidence="4">
    <location>
        <begin position="36"/>
        <end position="1524"/>
    </location>
</feature>
<dbReference type="EMBL" id="JBHTAI010000028">
    <property type="protein sequence ID" value="MFC7153045.1"/>
    <property type="molecule type" value="Genomic_DNA"/>
</dbReference>
<evidence type="ECO:0000256" key="3">
    <source>
        <dbReference type="SAM" id="MobiDB-lite"/>
    </source>
</evidence>
<evidence type="ECO:0000256" key="1">
    <source>
        <dbReference type="ARBA" id="ARBA00022801"/>
    </source>
</evidence>
<sequence>MRGVSACIRRVTGLALTVSLVAATLASGAVGAAYAEDAPTRFTGEPSEWAAVPHNSASSAGALLELKAVQRDGKLYLLVRGTQVSADGTFYIDADNDGTTGDSVPFWSDSAGIDYRIVGGQLYQYSGETWTSAGTADYGSSGTIAETAVDLTDLGLDGTTPVKVSYRQAAGNSFLPDPGRTMLNAEAQTDAYGPDPDLAIDADPSDWSGLEPLAQSADGLTRLYAAMNNETLSILVTGKTGEWNDIFIDIDNDKDTGFNANWLWADSGFDYLLENGDFFENVDGAFSWNPLSSDGIQYAESGPSENRVLEMSVPLSRLGLSSPTALHLGFGAGDQYAPAASAEAAKALPSLPRVTVDGSDADWAGIAPLAEGTGDLQDLSAFVKGTTLYVLARGTDLSGEKNLFVNSDSDPATGHLGWQYERTGADYLVQNGLVFESTGPGWSWNEIGVAETVVSSVYAPAGGSILEMAVDMDGWANLSSTIRVALGVGEAYAPPVQAAEYPAALSANGAAIVVDGQAEDWSAVDNKAVSSGGMLTLRAVRDEEKLFLLAEGTNLNAQNEFFIDSDGDAATGWHDSGWADSGIDYKISRNSLYRYDGGDVWTRVGSVYNRPNADSDLVYLYLSQIEATSSGPMKAAYMSKNAMALPADGAAMLTVDASVRQLREPGVYYPRESFEVLNNPYMGWAAWSRDVPDKPLGEPYAQPHSLVYAGIAWRELEPAKGEFDWAGIESKYQFDYWASQGKKINLRVVLDLPTSDPLHKDIPDWLYDELVDAETASGAGKWYETTEVGSGFAPNYNSPTLLAEHERLIRALAERYDEDPRIAFIQIGSLGHWGEFHNYPEGPSGKFPNVRVSDQYVQHYLDHFQHKLIGMRKPFPIAAEHQLGLFNDVFGDKGSTQSWLTWARDGWSDIGLYLDPDQNAAQMQAASQMPDFWKSNYSGGEFTSGNPLLSLNDHAFMESLSQARASHTSWLGPSSPADYRVGVNGVTRDVQENMDTLLKTMGYRFVLESAKHVATATRGTGLSVTTHWNNKGVAPFYMDWPVAVALADAGGQLVPSTISVSPATDIRGWLPGGSDTTLPLRIPANLAPGTYTLLIAILDPDTDEPGIRLAIEGKRPDGWYALDSIRVAASSSGSSSPSTGPGNESPNGAPDDAVQTIEKLPAADAGEVQVELQASGQEVRMPADQLFASGGSLELSHERFSVTVPAGTLEQLAALTRQNGLDEAAFYMKWQAVDPARLVSSLQAAAHAPNSRYESAGQSLVFEIGLRGKDGATIPLTSFGEPLILRLKLAAGADKKLAGLYFIPDEGEPVYIGGAAADDVMTARVSRSGDYAVLTLDRRFEDVASGHWASREIQVLAAKHALEDARNDRFEPGRRATRAEFALMLARVMGLEEKGGEPAFADVPSDSAYASAIQAVAEKGIIAGKDKERFAPRDVVTRQEAAAMLFRAYRAVRPDARTDSSGDALTKFEDRSLAAGWAIDPLQFLAERGMLQGTSPTVLDPRGEPTRAQAAALLSRWLDLPGGF</sequence>
<dbReference type="Pfam" id="PF00395">
    <property type="entry name" value="SLH"/>
    <property type="match status" value="2"/>
</dbReference>
<evidence type="ECO:0000313" key="6">
    <source>
        <dbReference type="EMBL" id="MFC7153045.1"/>
    </source>
</evidence>
<feature type="domain" description="SLH" evidence="5">
    <location>
        <begin position="1396"/>
        <end position="1459"/>
    </location>
</feature>
<dbReference type="InterPro" id="IPR017853">
    <property type="entry name" value="GH"/>
</dbReference>
<feature type="domain" description="SLH" evidence="5">
    <location>
        <begin position="1336"/>
        <end position="1395"/>
    </location>
</feature>
<dbReference type="InterPro" id="IPR032267">
    <property type="entry name" value="DUF4832"/>
</dbReference>
<feature type="domain" description="SLH" evidence="5">
    <location>
        <begin position="1465"/>
        <end position="1524"/>
    </location>
</feature>
<comment type="caution">
    <text evidence="6">The sequence shown here is derived from an EMBL/GenBank/DDBJ whole genome shotgun (WGS) entry which is preliminary data.</text>
</comment>
<evidence type="ECO:0000313" key="7">
    <source>
        <dbReference type="Proteomes" id="UP001596378"/>
    </source>
</evidence>
<dbReference type="PANTHER" id="PTHR43308:SF5">
    <property type="entry name" value="S-LAYER PROTEIN _ PEPTIDOGLYCAN ENDO-BETA-N-ACETYLGLUCOSAMINIDASE"/>
    <property type="match status" value="1"/>
</dbReference>
<keyword evidence="4" id="KW-0732">Signal</keyword>
<keyword evidence="7" id="KW-1185">Reference proteome</keyword>
<evidence type="ECO:0000259" key="5">
    <source>
        <dbReference type="PROSITE" id="PS51272"/>
    </source>
</evidence>
<accession>A0ABW2FLS2</accession>
<dbReference type="Gene3D" id="3.20.20.80">
    <property type="entry name" value="Glycosidases"/>
    <property type="match status" value="1"/>
</dbReference>
<dbReference type="SUPFAM" id="SSF49344">
    <property type="entry name" value="CBD9-like"/>
    <property type="match status" value="1"/>
</dbReference>
<dbReference type="Proteomes" id="UP001596378">
    <property type="component" value="Unassembled WGS sequence"/>
</dbReference>
<reference evidence="7" key="1">
    <citation type="journal article" date="2019" name="Int. J. Syst. Evol. Microbiol.">
        <title>The Global Catalogue of Microorganisms (GCM) 10K type strain sequencing project: providing services to taxonomists for standard genome sequencing and annotation.</title>
        <authorList>
            <consortium name="The Broad Institute Genomics Platform"/>
            <consortium name="The Broad Institute Genome Sequencing Center for Infectious Disease"/>
            <person name="Wu L."/>
            <person name="Ma J."/>
        </authorList>
    </citation>
    <scope>NUCLEOTIDE SEQUENCE [LARGE SCALE GENOMIC DNA]</scope>
    <source>
        <strain evidence="7">KCTC 12907</strain>
    </source>
</reference>
<dbReference type="PROSITE" id="PS51272">
    <property type="entry name" value="SLH"/>
    <property type="match status" value="3"/>
</dbReference>
<keyword evidence="1" id="KW-0378">Hydrolase</keyword>
<evidence type="ECO:0000256" key="2">
    <source>
        <dbReference type="ARBA" id="ARBA00023295"/>
    </source>
</evidence>
<feature type="region of interest" description="Disordered" evidence="3">
    <location>
        <begin position="1130"/>
        <end position="1152"/>
    </location>
</feature>
<dbReference type="Pfam" id="PF02449">
    <property type="entry name" value="Glyco_hydro_42"/>
    <property type="match status" value="1"/>
</dbReference>
<dbReference type="SUPFAM" id="SSF51445">
    <property type="entry name" value="(Trans)glycosidases"/>
    <property type="match status" value="1"/>
</dbReference>
<dbReference type="InterPro" id="IPR051465">
    <property type="entry name" value="Cell_Envelope_Struct_Comp"/>
</dbReference>
<dbReference type="Pfam" id="PF16116">
    <property type="entry name" value="DUF4832"/>
    <property type="match status" value="1"/>
</dbReference>
<evidence type="ECO:0000256" key="4">
    <source>
        <dbReference type="SAM" id="SignalP"/>
    </source>
</evidence>
<organism evidence="6 7">
    <name type="scientific">Cohnella cellulosilytica</name>
    <dbReference type="NCBI Taxonomy" id="986710"/>
    <lineage>
        <taxon>Bacteria</taxon>
        <taxon>Bacillati</taxon>
        <taxon>Bacillota</taxon>
        <taxon>Bacilli</taxon>
        <taxon>Bacillales</taxon>
        <taxon>Paenibacillaceae</taxon>
        <taxon>Cohnella</taxon>
    </lineage>
</organism>
<keyword evidence="2" id="KW-0326">Glycosidase</keyword>
<name>A0ABW2FLS2_9BACL</name>
<dbReference type="InterPro" id="IPR001119">
    <property type="entry name" value="SLH_dom"/>
</dbReference>
<proteinExistence type="predicted"/>
<dbReference type="RefSeq" id="WP_378054529.1">
    <property type="nucleotide sequence ID" value="NZ_JBHMDN010000081.1"/>
</dbReference>
<gene>
    <name evidence="6" type="ORF">ACFQMJ_31285</name>
</gene>